<evidence type="ECO:0000259" key="1">
    <source>
        <dbReference type="Pfam" id="PF00078"/>
    </source>
</evidence>
<comment type="caution">
    <text evidence="2">The sequence shown here is derived from an EMBL/GenBank/DDBJ whole genome shotgun (WGS) entry which is preliminary data.</text>
</comment>
<reference evidence="2" key="2">
    <citation type="submission" date="2022-01" db="EMBL/GenBank/DDBJ databases">
        <authorList>
            <person name="Yamashiro T."/>
            <person name="Shiraishi A."/>
            <person name="Satake H."/>
            <person name="Nakayama K."/>
        </authorList>
    </citation>
    <scope>NUCLEOTIDE SEQUENCE</scope>
</reference>
<name>A0ABQ5G413_9ASTR</name>
<dbReference type="PANTHER" id="PTHR46890">
    <property type="entry name" value="NON-LTR RETROLELEMENT REVERSE TRANSCRIPTASE-LIKE PROTEIN-RELATED"/>
    <property type="match status" value="1"/>
</dbReference>
<proteinExistence type="predicted"/>
<dbReference type="Pfam" id="PF00078">
    <property type="entry name" value="RVT_1"/>
    <property type="match status" value="1"/>
</dbReference>
<dbReference type="Proteomes" id="UP001151760">
    <property type="component" value="Unassembled WGS sequence"/>
</dbReference>
<dbReference type="EMBL" id="BQNB010018070">
    <property type="protein sequence ID" value="GJT70370.1"/>
    <property type="molecule type" value="Genomic_DNA"/>
</dbReference>
<dbReference type="SUPFAM" id="SSF56672">
    <property type="entry name" value="DNA/RNA polymerases"/>
    <property type="match status" value="1"/>
</dbReference>
<dbReference type="InterPro" id="IPR052343">
    <property type="entry name" value="Retrotransposon-Effector_Assoc"/>
</dbReference>
<dbReference type="InterPro" id="IPR000477">
    <property type="entry name" value="RT_dom"/>
</dbReference>
<protein>
    <submittedName>
        <fullName evidence="2">Cysteine-rich receptor-like protein kinase</fullName>
    </submittedName>
</protein>
<feature type="domain" description="Reverse transcriptase" evidence="1">
    <location>
        <begin position="96"/>
        <end position="254"/>
    </location>
</feature>
<dbReference type="CDD" id="cd01650">
    <property type="entry name" value="RT_nLTR_like"/>
    <property type="match status" value="1"/>
</dbReference>
<reference evidence="2" key="1">
    <citation type="journal article" date="2022" name="Int. J. Mol. Sci.">
        <title>Draft Genome of Tanacetum Coccineum: Genomic Comparison of Closely Related Tanacetum-Family Plants.</title>
        <authorList>
            <person name="Yamashiro T."/>
            <person name="Shiraishi A."/>
            <person name="Nakayama K."/>
            <person name="Satake H."/>
        </authorList>
    </citation>
    <scope>NUCLEOTIDE SEQUENCE</scope>
</reference>
<evidence type="ECO:0000313" key="2">
    <source>
        <dbReference type="EMBL" id="GJT70370.1"/>
    </source>
</evidence>
<accession>A0ABQ5G413</accession>
<evidence type="ECO:0000313" key="3">
    <source>
        <dbReference type="Proteomes" id="UP001151760"/>
    </source>
</evidence>
<sequence length="347" mass="38950">MDVMIPDFESIVGYLWGKAVFSRNPDAIFRDKLKIVKEGLRSWSKQRFGSNDIDVDFFKDEDCWGVIKVDLLKALEWFWETCSISKGCNPSFVTLIPKTQNPIGLSDYMPISLIGCFYKILAERIKKVIGGLIGDEQNAFIKGRFILDGSLIANEAFDFLKKKKKRAFLLKIDFEKAYDSVNWKFITDTMGQIGFGDKWCKWVEVCLNSATVLVLVNGSPTNEFIMERGVRQGDPLSPFLFLVAAEGLNVTLNEAVSKGIFKGVKIGHDDIPTKIYGGGVRNDEIERLANRIGVSPGSLPFTYLGLPIGVNMKKMVCWNGIVEKVKKKLAGWKSKMISYGGRLTLVK</sequence>
<gene>
    <name evidence="2" type="ORF">Tco_1029656</name>
</gene>
<keyword evidence="3" id="KW-1185">Reference proteome</keyword>
<dbReference type="PANTHER" id="PTHR46890:SF50">
    <property type="entry name" value="RNA-DIRECTED DNA POLYMERASE, EUKARYOTA, REVERSE TRANSCRIPTASE ZINC-BINDING DOMAIN PROTEIN-RELATED"/>
    <property type="match status" value="1"/>
</dbReference>
<dbReference type="InterPro" id="IPR043502">
    <property type="entry name" value="DNA/RNA_pol_sf"/>
</dbReference>
<organism evidence="2 3">
    <name type="scientific">Tanacetum coccineum</name>
    <dbReference type="NCBI Taxonomy" id="301880"/>
    <lineage>
        <taxon>Eukaryota</taxon>
        <taxon>Viridiplantae</taxon>
        <taxon>Streptophyta</taxon>
        <taxon>Embryophyta</taxon>
        <taxon>Tracheophyta</taxon>
        <taxon>Spermatophyta</taxon>
        <taxon>Magnoliopsida</taxon>
        <taxon>eudicotyledons</taxon>
        <taxon>Gunneridae</taxon>
        <taxon>Pentapetalae</taxon>
        <taxon>asterids</taxon>
        <taxon>campanulids</taxon>
        <taxon>Asterales</taxon>
        <taxon>Asteraceae</taxon>
        <taxon>Asteroideae</taxon>
        <taxon>Anthemideae</taxon>
        <taxon>Anthemidinae</taxon>
        <taxon>Tanacetum</taxon>
    </lineage>
</organism>